<dbReference type="PRINTS" id="PR00499">
    <property type="entry name" value="P67PHOX"/>
</dbReference>
<dbReference type="GO" id="GO:0005509">
    <property type="term" value="F:calcium ion binding"/>
    <property type="evidence" value="ECO:0007669"/>
    <property type="project" value="InterPro"/>
</dbReference>
<dbReference type="SMART" id="SM00233">
    <property type="entry name" value="PH"/>
    <property type="match status" value="1"/>
</dbReference>
<feature type="domain" description="EH" evidence="10">
    <location>
        <begin position="361"/>
        <end position="439"/>
    </location>
</feature>
<dbReference type="InterPro" id="IPR000219">
    <property type="entry name" value="DH_dom"/>
</dbReference>
<evidence type="ECO:0000259" key="10">
    <source>
        <dbReference type="PROSITE" id="PS50031"/>
    </source>
</evidence>
<dbReference type="Pfam" id="PF16652">
    <property type="entry name" value="PH_13"/>
    <property type="match status" value="1"/>
</dbReference>
<dbReference type="InterPro" id="IPR011993">
    <property type="entry name" value="PH-like_dom_sf"/>
</dbReference>
<accession>A0A085MWT5</accession>
<dbReference type="InterPro" id="IPR000261">
    <property type="entry name" value="EH_dom"/>
</dbReference>
<dbReference type="Pfam" id="PF00018">
    <property type="entry name" value="SH3_1"/>
    <property type="match status" value="4"/>
</dbReference>
<evidence type="ECO:0000256" key="7">
    <source>
        <dbReference type="SAM" id="MobiDB-lite"/>
    </source>
</evidence>
<proteinExistence type="predicted"/>
<dbReference type="PANTHER" id="PTHR46006:SF6">
    <property type="entry name" value="INTERSECTIN-2 ISOFORM X1"/>
    <property type="match status" value="1"/>
</dbReference>
<dbReference type="CDD" id="cd00174">
    <property type="entry name" value="SH3"/>
    <property type="match status" value="1"/>
</dbReference>
<keyword evidence="4" id="KW-0106">Calcium</keyword>
<dbReference type="InterPro" id="IPR001452">
    <property type="entry name" value="SH3_domain"/>
</dbReference>
<dbReference type="GO" id="GO:0035025">
    <property type="term" value="P:positive regulation of Rho protein signal transduction"/>
    <property type="evidence" value="ECO:0007669"/>
    <property type="project" value="TreeGrafter"/>
</dbReference>
<feature type="region of interest" description="Disordered" evidence="7">
    <location>
        <begin position="1"/>
        <end position="42"/>
    </location>
</feature>
<dbReference type="Pfam" id="PF00621">
    <property type="entry name" value="RhoGEF"/>
    <property type="match status" value="1"/>
</dbReference>
<comment type="subcellular location">
    <subcellularLocation>
        <location evidence="1">Cytoplasm</location>
    </subcellularLocation>
</comment>
<dbReference type="PROSITE" id="PS50031">
    <property type="entry name" value="EH"/>
    <property type="match status" value="2"/>
</dbReference>
<feature type="domain" description="DH" evidence="9">
    <location>
        <begin position="1343"/>
        <end position="1521"/>
    </location>
</feature>
<feature type="compositionally biased region" description="Basic and acidic residues" evidence="7">
    <location>
        <begin position="1"/>
        <end position="10"/>
    </location>
</feature>
<dbReference type="CDD" id="cd11836">
    <property type="entry name" value="SH3_Intersectin_1"/>
    <property type="match status" value="1"/>
</dbReference>
<evidence type="ECO:0008006" key="13">
    <source>
        <dbReference type="Google" id="ProtNLM"/>
    </source>
</evidence>
<dbReference type="InterPro" id="IPR035899">
    <property type="entry name" value="DBL_dom_sf"/>
</dbReference>
<dbReference type="GO" id="GO:0005085">
    <property type="term" value="F:guanyl-nucleotide exchange factor activity"/>
    <property type="evidence" value="ECO:0007669"/>
    <property type="project" value="InterPro"/>
</dbReference>
<dbReference type="PANTHER" id="PTHR46006">
    <property type="entry name" value="RHO GUANINE NUCLEOTIDE EXCHANGE FACTOR AT 64C, ISOFORM A"/>
    <property type="match status" value="1"/>
</dbReference>
<dbReference type="CDD" id="cd11837">
    <property type="entry name" value="SH3_Intersectin_2"/>
    <property type="match status" value="1"/>
</dbReference>
<dbReference type="CDD" id="cd00160">
    <property type="entry name" value="RhoGEF"/>
    <property type="match status" value="1"/>
</dbReference>
<gene>
    <name evidence="12" type="ORF">M514_04751</name>
</gene>
<dbReference type="PROSITE" id="PS50010">
    <property type="entry name" value="DH_2"/>
    <property type="match status" value="1"/>
</dbReference>
<dbReference type="Gene3D" id="2.30.30.40">
    <property type="entry name" value="SH3 Domains"/>
    <property type="match status" value="5"/>
</dbReference>
<dbReference type="SUPFAM" id="SSF50044">
    <property type="entry name" value="SH3-domain"/>
    <property type="match status" value="5"/>
</dbReference>
<organism evidence="12">
    <name type="scientific">Trichuris suis</name>
    <name type="common">pig whipworm</name>
    <dbReference type="NCBI Taxonomy" id="68888"/>
    <lineage>
        <taxon>Eukaryota</taxon>
        <taxon>Metazoa</taxon>
        <taxon>Ecdysozoa</taxon>
        <taxon>Nematoda</taxon>
        <taxon>Enoplea</taxon>
        <taxon>Dorylaimia</taxon>
        <taxon>Trichinellida</taxon>
        <taxon>Trichuridae</taxon>
        <taxon>Trichuris</taxon>
    </lineage>
</organism>
<feature type="compositionally biased region" description="Polar residues" evidence="7">
    <location>
        <begin position="806"/>
        <end position="818"/>
    </location>
</feature>
<evidence type="ECO:0000256" key="5">
    <source>
        <dbReference type="PROSITE-ProRule" id="PRU00192"/>
    </source>
</evidence>
<dbReference type="SMART" id="SM00326">
    <property type="entry name" value="SH3"/>
    <property type="match status" value="5"/>
</dbReference>
<dbReference type="GO" id="GO:0005737">
    <property type="term" value="C:cytoplasm"/>
    <property type="evidence" value="ECO:0007669"/>
    <property type="project" value="UniProtKB-SubCell"/>
</dbReference>
<protein>
    <recommendedName>
        <fullName evidence="13">Intersectin-1</fullName>
    </recommendedName>
</protein>
<dbReference type="InterPro" id="IPR007235">
    <property type="entry name" value="Glyco_trans_28_C"/>
</dbReference>
<reference evidence="12" key="1">
    <citation type="journal article" date="2014" name="Nat. Genet.">
        <title>Genome and transcriptome of the porcine whipworm Trichuris suis.</title>
        <authorList>
            <person name="Jex A.R."/>
            <person name="Nejsum P."/>
            <person name="Schwarz E.M."/>
            <person name="Hu L."/>
            <person name="Young N.D."/>
            <person name="Hall R.S."/>
            <person name="Korhonen P.K."/>
            <person name="Liao S."/>
            <person name="Thamsborg S."/>
            <person name="Xia J."/>
            <person name="Xu P."/>
            <person name="Wang S."/>
            <person name="Scheerlinck J.P."/>
            <person name="Hofmann A."/>
            <person name="Sternberg P.W."/>
            <person name="Wang J."/>
            <person name="Gasser R.B."/>
        </authorList>
    </citation>
    <scope>NUCLEOTIDE SEQUENCE [LARGE SCALE GENOMIC DNA]</scope>
    <source>
        <strain evidence="12">DCEP-RM93F</strain>
    </source>
</reference>
<keyword evidence="2 5" id="KW-0728">SH3 domain</keyword>
<feature type="coiled-coil region" evidence="6">
    <location>
        <begin position="612"/>
        <end position="681"/>
    </location>
</feature>
<name>A0A085MWT5_9BILA</name>
<feature type="region of interest" description="Disordered" evidence="7">
    <location>
        <begin position="506"/>
        <end position="531"/>
    </location>
</feature>
<evidence type="ECO:0000256" key="4">
    <source>
        <dbReference type="ARBA" id="ARBA00022837"/>
    </source>
</evidence>
<dbReference type="GO" id="GO:0016192">
    <property type="term" value="P:vesicle-mediated transport"/>
    <property type="evidence" value="ECO:0007669"/>
    <property type="project" value="UniProtKB-ARBA"/>
</dbReference>
<dbReference type="InterPro" id="IPR002048">
    <property type="entry name" value="EF_hand_dom"/>
</dbReference>
<evidence type="ECO:0000256" key="2">
    <source>
        <dbReference type="ARBA" id="ARBA00022443"/>
    </source>
</evidence>
<dbReference type="InterPro" id="IPR036028">
    <property type="entry name" value="SH3-like_dom_sf"/>
</dbReference>
<dbReference type="CDD" id="cd11839">
    <property type="entry name" value="SH3_Intersectin_4"/>
    <property type="match status" value="1"/>
</dbReference>
<dbReference type="Gene3D" id="1.10.238.10">
    <property type="entry name" value="EF-hand"/>
    <property type="match status" value="2"/>
</dbReference>
<dbReference type="SMART" id="SM00054">
    <property type="entry name" value="EFh"/>
    <property type="match status" value="2"/>
</dbReference>
<feature type="compositionally biased region" description="Polar residues" evidence="7">
    <location>
        <begin position="765"/>
        <end position="789"/>
    </location>
</feature>
<dbReference type="InterPro" id="IPR011992">
    <property type="entry name" value="EF-hand-dom_pair"/>
</dbReference>
<feature type="domain" description="SH3" evidence="8">
    <location>
        <begin position="1077"/>
        <end position="1135"/>
    </location>
</feature>
<keyword evidence="3" id="KW-0963">Cytoplasm</keyword>
<feature type="domain" description="SH3" evidence="8">
    <location>
        <begin position="832"/>
        <end position="893"/>
    </location>
</feature>
<dbReference type="Pfam" id="PF14604">
    <property type="entry name" value="SH3_9"/>
    <property type="match status" value="1"/>
</dbReference>
<evidence type="ECO:0000259" key="8">
    <source>
        <dbReference type="PROSITE" id="PS50002"/>
    </source>
</evidence>
<feature type="domain" description="SH3" evidence="8">
    <location>
        <begin position="1244"/>
        <end position="1304"/>
    </location>
</feature>
<evidence type="ECO:0000256" key="6">
    <source>
        <dbReference type="SAM" id="Coils"/>
    </source>
</evidence>
<dbReference type="InterPro" id="IPR018247">
    <property type="entry name" value="EF_Hand_1_Ca_BS"/>
</dbReference>
<dbReference type="Gene3D" id="3.40.50.2000">
    <property type="entry name" value="Glycogen Phosphorylase B"/>
    <property type="match status" value="1"/>
</dbReference>
<dbReference type="EMBL" id="KL367615">
    <property type="protein sequence ID" value="KFD61681.1"/>
    <property type="molecule type" value="Genomic_DNA"/>
</dbReference>
<dbReference type="PROSITE" id="PS50002">
    <property type="entry name" value="SH3"/>
    <property type="match status" value="5"/>
</dbReference>
<dbReference type="Gene3D" id="1.20.900.10">
    <property type="entry name" value="Dbl homology (DH) domain"/>
    <property type="match status" value="1"/>
</dbReference>
<dbReference type="FunFam" id="2.30.30.40:FF:000072">
    <property type="entry name" value="Unconventional Myosin IB"/>
    <property type="match status" value="1"/>
</dbReference>
<dbReference type="SMART" id="SM00027">
    <property type="entry name" value="EH"/>
    <property type="match status" value="2"/>
</dbReference>
<dbReference type="SUPFAM" id="SSF53756">
    <property type="entry name" value="UDP-Glycosyltransferase/glycogen phosphorylase"/>
    <property type="match status" value="1"/>
</dbReference>
<feature type="coiled-coil region" evidence="6">
    <location>
        <begin position="709"/>
        <end position="743"/>
    </location>
</feature>
<dbReference type="Gene3D" id="2.30.29.30">
    <property type="entry name" value="Pleckstrin-homology domain (PH domain)/Phosphotyrosine-binding domain (PTB)"/>
    <property type="match status" value="1"/>
</dbReference>
<sequence length="1840" mass="207163">MENERREVVTRRRSSLLTPFEESTALSDKNRPEEDSKRRPALKPIEDCTRISDLALHSLFVTVGTTEFDELIRAVCSSQSFAILRSKGVTELVLQIGSGSYEPIAPDIEPYPTVTTFRYRESLSSCFQQADWVISHAGAASCLEALELGKPLLIVVNETLLDNHQVELARQLSLDGYATVAFGQTGRVCLLAGQILWIQLKRNMSATAGGGEWFITPQQWTKYQRQFAALNPVNGLLSGEQTKGFLLSSGQPPTILAQIWNLADVTKDGKLDQLEFAIAMFLLEKKHQGVALPTLLPQSLLTPVQMTNYPNRLNHPYPAASYADRWSLAKTTLPQPAIPFKQSSSPYAVQLANHLARQAASKAKYTQMFCGLSEAKSGFLNGKDARTIFCRFGLSNDVLAHIWFLSDLDKDGRLTCEEFCLAMSYIDSVKDGEKLPPVPLTDVATVGRLRHKSLGSTSVDSAEGSTESVEEFKPRVAKTFEDKRRENFEKGQAELERRREQLLKMEQQEREERERKEREEQAKRERERMEAERRRQLELEKELARQREVQLRQGEEHRKMMEQREAARRELERQRLVEWEKMRLNELSLQRQAVVEGVCHSKQQSKNLTFQVQAFSEKATDLNSSIAKLRQDVYELTNSFGQMKAERDANVCSIEEHKNMVKQLESRLHQLEFEKRALNEQMLASRTALSLSEPYDQLVNRYNNKLVALEGLKKTLIEIDAEVKEKEKRCAALKAEYENLRQEAQVEWFENQELIRQAKSRLPRKSSTSAASKETELQQQEQPAVTSVGQPAKTKDVDEGAWPTGETVSSPKEPSGGSSWVDFKNQPSSNAPVTVRYRALYEFVARTEDELSFQPGDIIFVFKNHECEPGWLAGQIKDKVGWFPEAFAECLDNVAQPELKQDAQLQQSHPVQKLESINEESFEREEGTISSDASRHNAPTVAAPSAGAPAESRSSVAASTTGRLFARALYNWKGKTENHLSFSKGSIIRILEQQEMWWKGELGNKQGWFPKSYVKINENLRRSSLTSIGTDKGSSLSNDVRADTIEVGNDSAINTKVEETTSTTVESDNTGKDGTIDSCQWYVAVYSFIASEPGDLAFNAGDKILVLQKDSQWWTGRIGDSEGIFPANYVKPLVEEEHASSVVSSERTENESEENSRCTLTVPVTCEVGEAIAPFKATESNQLPLEPGDIVRIRTKSPAGWWEGELENGGGKRLGWFPASYVKVLKASEVQQHNGDSRLAQSGKQCCVVEACYDYSAAQEGELTFKQGDLIDVVEKPDNDWWLGQLPNGQRGLFPVNYVKISEDGIRPESSALVRSSSDLLYSQQPSFSRVSSSLSWTSNSRKRNMHFQELLRSESNYVEDLIMVRDVFQRPMIREKSLSRQDSDAIFVNWSSLIKVSRQFIAQLNEWGDDGVGKAMLYMLPQFDAFATFGKHLRSALDYLDHRLTTSVPFRAAHARCCSHSKARGLPLNYFLLIPMTRFTKYPLVLKELIKYTPPSHPDFGNLEQAIFDLRALCDDVNRLASQAENLHMLHWCQCHIRCDSLLPTMVFNASTNRLGPRKFIHSGILYKAKSNRLLVGFLFNDFLMLTTPDEPIGDPSTFKVHANCESIFSLYKKPLMLSHATLNVANDAGDDSSSCQFSLSTEESTVHLKAISGNARMLWKKQLDAAINQVALVTVYPLFNLHNFFLSQARQRSVTIVKYQPTFKHAMGRISVEVQCVRNLPIPSDCRAYPVLVELKVGDSKQLLAVDPDRKESPLCSAQFLFESLRCVLSVQFVVELQFSPSIIVGETSISIEDMIRLAGPDRNPVVKQLSLTGHLISENMAATAIVLIKFSVNVFNE</sequence>
<keyword evidence="6" id="KW-0175">Coiled coil</keyword>
<feature type="compositionally biased region" description="Basic and acidic residues" evidence="7">
    <location>
        <begin position="28"/>
        <end position="42"/>
    </location>
</feature>
<dbReference type="Pfam" id="PF04101">
    <property type="entry name" value="Glyco_tran_28_C"/>
    <property type="match status" value="1"/>
</dbReference>
<dbReference type="PRINTS" id="PR00452">
    <property type="entry name" value="SH3DOMAIN"/>
</dbReference>
<feature type="domain" description="SH3" evidence="8">
    <location>
        <begin position="961"/>
        <end position="1019"/>
    </location>
</feature>
<dbReference type="PROSITE" id="PS50222">
    <property type="entry name" value="EF_HAND_2"/>
    <property type="match status" value="2"/>
</dbReference>
<evidence type="ECO:0000256" key="3">
    <source>
        <dbReference type="ARBA" id="ARBA00022490"/>
    </source>
</evidence>
<feature type="domain" description="EF-hand" evidence="11">
    <location>
        <begin position="251"/>
        <end position="286"/>
    </location>
</feature>
<feature type="domain" description="SH3" evidence="8">
    <location>
        <begin position="1164"/>
        <end position="1227"/>
    </location>
</feature>
<dbReference type="InterPro" id="IPR001849">
    <property type="entry name" value="PH_domain"/>
</dbReference>
<dbReference type="CDD" id="cd00052">
    <property type="entry name" value="EH"/>
    <property type="match status" value="2"/>
</dbReference>
<feature type="domain" description="EH" evidence="10">
    <location>
        <begin position="219"/>
        <end position="307"/>
    </location>
</feature>
<dbReference type="SMART" id="SM00325">
    <property type="entry name" value="RhoGEF"/>
    <property type="match status" value="1"/>
</dbReference>
<dbReference type="SUPFAM" id="SSF48065">
    <property type="entry name" value="DBL homology domain (DH-domain)"/>
    <property type="match status" value="1"/>
</dbReference>
<dbReference type="SUPFAM" id="SSF47473">
    <property type="entry name" value="EF-hand"/>
    <property type="match status" value="2"/>
</dbReference>
<evidence type="ECO:0000313" key="12">
    <source>
        <dbReference type="EMBL" id="KFD61681.1"/>
    </source>
</evidence>
<dbReference type="GO" id="GO:0016758">
    <property type="term" value="F:hexosyltransferase activity"/>
    <property type="evidence" value="ECO:0007669"/>
    <property type="project" value="InterPro"/>
</dbReference>
<feature type="region of interest" description="Disordered" evidence="7">
    <location>
        <begin position="902"/>
        <end position="954"/>
    </location>
</feature>
<feature type="region of interest" description="Disordered" evidence="7">
    <location>
        <begin position="760"/>
        <end position="825"/>
    </location>
</feature>
<feature type="domain" description="EF-hand" evidence="11">
    <location>
        <begin position="394"/>
        <end position="429"/>
    </location>
</feature>
<dbReference type="InterPro" id="IPR051480">
    <property type="entry name" value="Endocytic_GEF_Adapter"/>
</dbReference>
<dbReference type="PROSITE" id="PS00018">
    <property type="entry name" value="EF_HAND_1"/>
    <property type="match status" value="1"/>
</dbReference>
<dbReference type="Pfam" id="PF12763">
    <property type="entry name" value="EH"/>
    <property type="match status" value="2"/>
</dbReference>
<dbReference type="Proteomes" id="UP000030758">
    <property type="component" value="Unassembled WGS sequence"/>
</dbReference>
<evidence type="ECO:0000256" key="1">
    <source>
        <dbReference type="ARBA" id="ARBA00004496"/>
    </source>
</evidence>
<evidence type="ECO:0000259" key="11">
    <source>
        <dbReference type="PROSITE" id="PS50222"/>
    </source>
</evidence>
<evidence type="ECO:0000259" key="9">
    <source>
        <dbReference type="PROSITE" id="PS50010"/>
    </source>
</evidence>
<dbReference type="SUPFAM" id="SSF50729">
    <property type="entry name" value="PH domain-like"/>
    <property type="match status" value="1"/>
</dbReference>